<dbReference type="SUPFAM" id="SSF55920">
    <property type="entry name" value="Creatinase/aminopeptidase"/>
    <property type="match status" value="1"/>
</dbReference>
<dbReference type="PANTHER" id="PTHR46112">
    <property type="entry name" value="AMINOPEPTIDASE"/>
    <property type="match status" value="1"/>
</dbReference>
<sequence length="395" mass="44668">MVFVPQRVFEDRHRLIREYLAEEGLEALIVSEPNNFYMLSGFHLDVEPWERPVALVIPREAEPFLVMNELSTNHLRMAEERGTLFIRDYGIYLEHPRSFPRTYTRDYWAHLLADKLRARGIKRGRFGVEGSGPAALKAVMPDVEFVDVWPRLIRMREDKYPEELDIMRKCAELTDWAQDRYMELVKPGELVAAFDLRIAALMAEEAARRYPDARFEAKVFSLSGPASAAPHGTGADCGARFEKGHGVVNIIVGRLAGLVVENERTLFLGEPTDLQRRAFEAAREACEAAAAQMVAGNTVANADAAAQRVYEEAGFGEYINHRTGHGMGIKGHGYPEDMAFNYRAFRENEVYSCEPGIYIYGVGGFRHDDTVIVGKEKPEVITKRSKRLEDQIVPV</sequence>
<proteinExistence type="predicted"/>
<dbReference type="Pfam" id="PF01321">
    <property type="entry name" value="Creatinase_N"/>
    <property type="match status" value="1"/>
</dbReference>
<dbReference type="Proteomes" id="UP000002027">
    <property type="component" value="Chromosome 1"/>
</dbReference>
<dbReference type="Pfam" id="PF00557">
    <property type="entry name" value="Peptidase_M24"/>
    <property type="match status" value="1"/>
</dbReference>
<organism evidence="3 4">
    <name type="scientific">Sphaerobacter thermophilus (strain ATCC 49802 / DSM 20745 / KCCM 41009 / NCIMB 13125 / S 6022)</name>
    <dbReference type="NCBI Taxonomy" id="479434"/>
    <lineage>
        <taxon>Bacteria</taxon>
        <taxon>Pseudomonadati</taxon>
        <taxon>Thermomicrobiota</taxon>
        <taxon>Thermomicrobia</taxon>
        <taxon>Sphaerobacterales</taxon>
        <taxon>Sphaerobacterineae</taxon>
        <taxon>Sphaerobacteraceae</taxon>
        <taxon>Sphaerobacter</taxon>
    </lineage>
</organism>
<dbReference type="InterPro" id="IPR029149">
    <property type="entry name" value="Creatin/AminoP/Spt16_N"/>
</dbReference>
<dbReference type="AlphaFoldDB" id="D1C5H9"/>
<dbReference type="Gene3D" id="3.40.350.10">
    <property type="entry name" value="Creatinase/prolidase N-terminal domain"/>
    <property type="match status" value="1"/>
</dbReference>
<dbReference type="STRING" id="479434.Sthe_0056"/>
<dbReference type="HOGENOM" id="CLU_017266_4_1_0"/>
<dbReference type="InterPro" id="IPR050659">
    <property type="entry name" value="Peptidase_M24B"/>
</dbReference>
<dbReference type="Gene3D" id="3.90.230.10">
    <property type="entry name" value="Creatinase/methionine aminopeptidase superfamily"/>
    <property type="match status" value="1"/>
</dbReference>
<dbReference type="InterPro" id="IPR000994">
    <property type="entry name" value="Pept_M24"/>
</dbReference>
<dbReference type="CDD" id="cd01066">
    <property type="entry name" value="APP_MetAP"/>
    <property type="match status" value="1"/>
</dbReference>
<name>D1C5H9_SPHTD</name>
<keyword evidence="4" id="KW-1185">Reference proteome</keyword>
<evidence type="ECO:0000313" key="4">
    <source>
        <dbReference type="Proteomes" id="UP000002027"/>
    </source>
</evidence>
<dbReference type="eggNOG" id="COG0006">
    <property type="taxonomic scope" value="Bacteria"/>
</dbReference>
<protein>
    <submittedName>
        <fullName evidence="3">Peptidase M24</fullName>
    </submittedName>
</protein>
<gene>
    <name evidence="3" type="ordered locus">Sthe_0056</name>
</gene>
<reference evidence="4" key="1">
    <citation type="submission" date="2009-11" db="EMBL/GenBank/DDBJ databases">
        <title>The complete chromosome 1 of Sphaerobacter thermophilus DSM 20745.</title>
        <authorList>
            <person name="Lucas S."/>
            <person name="Copeland A."/>
            <person name="Lapidus A."/>
            <person name="Glavina del Rio T."/>
            <person name="Dalin E."/>
            <person name="Tice H."/>
            <person name="Bruce D."/>
            <person name="Goodwin L."/>
            <person name="Pitluck S."/>
            <person name="Kyrpides N."/>
            <person name="Mavromatis K."/>
            <person name="Ivanova N."/>
            <person name="Mikhailova N."/>
            <person name="LaButti K.M."/>
            <person name="Clum A."/>
            <person name="Sun H.I."/>
            <person name="Brettin T."/>
            <person name="Detter J.C."/>
            <person name="Han C."/>
            <person name="Larimer F."/>
            <person name="Land M."/>
            <person name="Hauser L."/>
            <person name="Markowitz V."/>
            <person name="Cheng J.F."/>
            <person name="Hugenholtz P."/>
            <person name="Woyke T."/>
            <person name="Wu D."/>
            <person name="Steenblock K."/>
            <person name="Schneider S."/>
            <person name="Pukall R."/>
            <person name="Goeker M."/>
            <person name="Klenk H.P."/>
            <person name="Eisen J.A."/>
        </authorList>
    </citation>
    <scope>NUCLEOTIDE SEQUENCE [LARGE SCALE GENOMIC DNA]</scope>
    <source>
        <strain evidence="4">ATCC 49802 / DSM 20745 / S 6022</strain>
    </source>
</reference>
<dbReference type="RefSeq" id="WP_012870544.1">
    <property type="nucleotide sequence ID" value="NC_013523.1"/>
</dbReference>
<evidence type="ECO:0000313" key="3">
    <source>
        <dbReference type="EMBL" id="ACZ37495.1"/>
    </source>
</evidence>
<dbReference type="InParanoid" id="D1C5H9"/>
<dbReference type="KEGG" id="sti:Sthe_0056"/>
<feature type="domain" description="Peptidase M24" evidence="1">
    <location>
        <begin position="166"/>
        <end position="374"/>
    </location>
</feature>
<evidence type="ECO:0000259" key="2">
    <source>
        <dbReference type="Pfam" id="PF01321"/>
    </source>
</evidence>
<accession>D1C5H9</accession>
<reference evidence="3 4" key="2">
    <citation type="journal article" date="2010" name="Stand. Genomic Sci.">
        <title>Complete genome sequence of Desulfohalobium retbaense type strain (HR(100)).</title>
        <authorList>
            <person name="Spring S."/>
            <person name="Nolan M."/>
            <person name="Lapidus A."/>
            <person name="Glavina Del Rio T."/>
            <person name="Copeland A."/>
            <person name="Tice H."/>
            <person name="Cheng J.F."/>
            <person name="Lucas S."/>
            <person name="Land M."/>
            <person name="Chen F."/>
            <person name="Bruce D."/>
            <person name="Goodwin L."/>
            <person name="Pitluck S."/>
            <person name="Ivanova N."/>
            <person name="Mavromatis K."/>
            <person name="Mikhailova N."/>
            <person name="Pati A."/>
            <person name="Chen A."/>
            <person name="Palaniappan K."/>
            <person name="Hauser L."/>
            <person name="Chang Y.J."/>
            <person name="Jeffries C.D."/>
            <person name="Munk C."/>
            <person name="Kiss H."/>
            <person name="Chain P."/>
            <person name="Han C."/>
            <person name="Brettin T."/>
            <person name="Detter J.C."/>
            <person name="Schuler E."/>
            <person name="Goker M."/>
            <person name="Rohde M."/>
            <person name="Bristow J."/>
            <person name="Eisen J.A."/>
            <person name="Markowitz V."/>
            <person name="Hugenholtz P."/>
            <person name="Kyrpides N.C."/>
            <person name="Klenk H.P."/>
        </authorList>
    </citation>
    <scope>NUCLEOTIDE SEQUENCE [LARGE SCALE GENOMIC DNA]</scope>
    <source>
        <strain evidence="4">ATCC 49802 / DSM 20745 / S 6022</strain>
    </source>
</reference>
<dbReference type="SUPFAM" id="SSF53092">
    <property type="entry name" value="Creatinase/prolidase N-terminal domain"/>
    <property type="match status" value="1"/>
</dbReference>
<dbReference type="EMBL" id="CP001823">
    <property type="protein sequence ID" value="ACZ37495.1"/>
    <property type="molecule type" value="Genomic_DNA"/>
</dbReference>
<feature type="domain" description="Creatinase N-terminal" evidence="2">
    <location>
        <begin position="12"/>
        <end position="156"/>
    </location>
</feature>
<dbReference type="OrthoDB" id="9806388at2"/>
<evidence type="ECO:0000259" key="1">
    <source>
        <dbReference type="Pfam" id="PF00557"/>
    </source>
</evidence>
<dbReference type="PANTHER" id="PTHR46112:SF2">
    <property type="entry name" value="XAA-PRO AMINOPEPTIDASE P-RELATED"/>
    <property type="match status" value="1"/>
</dbReference>
<dbReference type="InterPro" id="IPR000587">
    <property type="entry name" value="Creatinase_N"/>
</dbReference>
<dbReference type="InterPro" id="IPR036005">
    <property type="entry name" value="Creatinase/aminopeptidase-like"/>
</dbReference>